<dbReference type="AlphaFoldDB" id="A0A975XZT5"/>
<gene>
    <name evidence="2" type="ORF">KRR39_19635</name>
</gene>
<name>A0A975XZT5_9ACTN</name>
<accession>A0A975XZT5</accession>
<feature type="region of interest" description="Disordered" evidence="1">
    <location>
        <begin position="1"/>
        <end position="22"/>
    </location>
</feature>
<sequence length="400" mass="43361">MTPYEQAARSWTEHLRSGGATPWSTWVARPAATDVAVPPGWTMPGAAQLELVRRLADRLARSDDTDAFRGLADLVIGRSGPGRGRAQQPLSWTGTGDGPRRFGAPPVDPADVPADELVRVGVGALTELLLRAPDAPAAHPARRRLFTRTPAFTLAGAPVTTSVVRQRLEAAGHVEGGDPPRVLLVVEPFDVTLAQVWSARVQRGAPVRWPGFVERWSGRRELPPSADYPALARLWAERVGPAEVHVLVAPVDPVTATRDVARLLDVDPTPRRALREPRWRDLSPPAADVVRRVNAVLNVRSSASRHDAVARTLVATLGTAGRRHPLTVPEPFRDWATARSRAVAEELSAGGYSVHGDPEQVVPRFEDVPTRPRLVDVLDVLLDACLDRAVPGATRKADQR</sequence>
<dbReference type="KEGG" id="nps:KRR39_19635"/>
<reference evidence="2" key="1">
    <citation type="submission" date="2021-06" db="EMBL/GenBank/DDBJ databases">
        <title>Complete genome sequence of Nocardioides sp. G188.</title>
        <authorList>
            <person name="Im W.-T."/>
        </authorList>
    </citation>
    <scope>NUCLEOTIDE SEQUENCE</scope>
    <source>
        <strain evidence="2">G188</strain>
    </source>
</reference>
<protein>
    <submittedName>
        <fullName evidence="2">Uncharacterized protein</fullName>
    </submittedName>
</protein>
<proteinExistence type="predicted"/>
<keyword evidence="3" id="KW-1185">Reference proteome</keyword>
<dbReference type="EMBL" id="CP077062">
    <property type="protein sequence ID" value="QWZ07609.1"/>
    <property type="molecule type" value="Genomic_DNA"/>
</dbReference>
<dbReference type="RefSeq" id="WP_216939120.1">
    <property type="nucleotide sequence ID" value="NZ_CP077062.1"/>
</dbReference>
<evidence type="ECO:0000313" key="3">
    <source>
        <dbReference type="Proteomes" id="UP000683575"/>
    </source>
</evidence>
<dbReference type="Proteomes" id="UP000683575">
    <property type="component" value="Chromosome"/>
</dbReference>
<feature type="region of interest" description="Disordered" evidence="1">
    <location>
        <begin position="78"/>
        <end position="104"/>
    </location>
</feature>
<organism evidence="2 3">
    <name type="scientific">Nocardioides panacis</name>
    <dbReference type="NCBI Taxonomy" id="2849501"/>
    <lineage>
        <taxon>Bacteria</taxon>
        <taxon>Bacillati</taxon>
        <taxon>Actinomycetota</taxon>
        <taxon>Actinomycetes</taxon>
        <taxon>Propionibacteriales</taxon>
        <taxon>Nocardioidaceae</taxon>
        <taxon>Nocardioides</taxon>
    </lineage>
</organism>
<evidence type="ECO:0000256" key="1">
    <source>
        <dbReference type="SAM" id="MobiDB-lite"/>
    </source>
</evidence>
<evidence type="ECO:0000313" key="2">
    <source>
        <dbReference type="EMBL" id="QWZ07609.1"/>
    </source>
</evidence>